<evidence type="ECO:0000256" key="1">
    <source>
        <dbReference type="ARBA" id="ARBA00005466"/>
    </source>
</evidence>
<dbReference type="GeneID" id="55970734"/>
<dbReference type="InterPro" id="IPR016166">
    <property type="entry name" value="FAD-bd_PCMH"/>
</dbReference>
<feature type="domain" description="FAD-binding PCMH-type" evidence="6">
    <location>
        <begin position="86"/>
        <end position="257"/>
    </location>
</feature>
<feature type="signal peptide" evidence="5">
    <location>
        <begin position="1"/>
        <end position="19"/>
    </location>
</feature>
<dbReference type="InterPro" id="IPR016169">
    <property type="entry name" value="FAD-bd_PCMH_sub2"/>
</dbReference>
<dbReference type="AlphaFoldDB" id="A0A9P5CYN7"/>
<evidence type="ECO:0000259" key="6">
    <source>
        <dbReference type="PROSITE" id="PS51387"/>
    </source>
</evidence>
<keyword evidence="2" id="KW-0285">Flavoprotein</keyword>
<comment type="similarity">
    <text evidence="1">Belongs to the oxygen-dependent FAD-linked oxidoreductase family.</text>
</comment>
<dbReference type="Gene3D" id="3.40.462.20">
    <property type="match status" value="1"/>
</dbReference>
<comment type="caution">
    <text evidence="7">The sequence shown here is derived from an EMBL/GenBank/DDBJ whole genome shotgun (WGS) entry which is preliminary data.</text>
</comment>
<dbReference type="InterPro" id="IPR050416">
    <property type="entry name" value="FAD-linked_Oxidoreductase"/>
</dbReference>
<organism evidence="7 8">
    <name type="scientific">Geosmithia morbida</name>
    <dbReference type="NCBI Taxonomy" id="1094350"/>
    <lineage>
        <taxon>Eukaryota</taxon>
        <taxon>Fungi</taxon>
        <taxon>Dikarya</taxon>
        <taxon>Ascomycota</taxon>
        <taxon>Pezizomycotina</taxon>
        <taxon>Sordariomycetes</taxon>
        <taxon>Hypocreomycetidae</taxon>
        <taxon>Hypocreales</taxon>
        <taxon>Bionectriaceae</taxon>
        <taxon>Geosmithia</taxon>
    </lineage>
</organism>
<dbReference type="EMBL" id="JAANYQ010000022">
    <property type="protein sequence ID" value="KAF4119597.1"/>
    <property type="molecule type" value="Genomic_DNA"/>
</dbReference>
<evidence type="ECO:0000256" key="5">
    <source>
        <dbReference type="SAM" id="SignalP"/>
    </source>
</evidence>
<dbReference type="InterPro" id="IPR036318">
    <property type="entry name" value="FAD-bd_PCMH-like_sf"/>
</dbReference>
<sequence length="528" mass="57077">MINAVRLAGLAALASVAAATEHAFESSPFNVAKALRDHGVDFSKIPELSGCRALGNVYGDHTVYRESPNATQYSDFTGKYWSKIQSDVDPHCIFVAPTADSVSVMVLLSRLTQCPFAVKSGGHGAFAGASNIEGGMTVSLEMLRNVTLSDGKETVVIQPGNTWSDVYTALDKHELTVTGGRVSSVGTGGLTLGGGISFFSNLHGWACDNVVRYEVITASGVKVDATPTSHPDLYWALRGGGNNFGIVTAFTFETLPLPDAKIWGGSKTYLEAAFEDVEKAYHNLVVNSPQDPNAGMWLAWAQMDDLKVAVAELYYAKPNGSESTLFKGFNEAMAVEDTTKERVVHEYTDLIEASNRYDLRELYWAITAKATLELATFARNTFYEKRSAVSGVAGADPVLIMHPITEGQIESMSKNGGNALGVTPEDGPLYIIQIASWWDDAEGDQAMYTFASDVISTVAAKAEELGVDNDYVYMNYGSKYQNVIASYGAENVAKLNAISKRYDPQAVFQKLQPGYFKLNRSPAPGSEL</sequence>
<dbReference type="OrthoDB" id="2151789at2759"/>
<accession>A0A9P5CYN7</accession>
<evidence type="ECO:0000313" key="7">
    <source>
        <dbReference type="EMBL" id="KAF4119597.1"/>
    </source>
</evidence>
<dbReference type="PANTHER" id="PTHR42973:SF34">
    <property type="entry name" value="FAD BINDING DOMAIN PROTEIN (AFU_ORTHOLOGUE AFUA_3G02770)"/>
    <property type="match status" value="1"/>
</dbReference>
<feature type="chain" id="PRO_5040172812" evidence="5">
    <location>
        <begin position="20"/>
        <end position="528"/>
    </location>
</feature>
<name>A0A9P5CYN7_9HYPO</name>
<keyword evidence="4" id="KW-0560">Oxidoreductase</keyword>
<keyword evidence="5" id="KW-0732">Signal</keyword>
<evidence type="ECO:0000313" key="8">
    <source>
        <dbReference type="Proteomes" id="UP000749293"/>
    </source>
</evidence>
<dbReference type="GO" id="GO:0071949">
    <property type="term" value="F:FAD binding"/>
    <property type="evidence" value="ECO:0007669"/>
    <property type="project" value="InterPro"/>
</dbReference>
<reference evidence="7" key="1">
    <citation type="submission" date="2020-03" db="EMBL/GenBank/DDBJ databases">
        <title>Site-based positive gene gene selection in Geosmithia morbida across the United States reveals a broad range of putative effectors and factors for local host and environmental adapation.</title>
        <authorList>
            <person name="Onufrak A."/>
            <person name="Murdoch R.W."/>
            <person name="Gazis R."/>
            <person name="Huff M."/>
            <person name="Staton M."/>
            <person name="Klingeman W."/>
            <person name="Hadziabdic D."/>
        </authorList>
    </citation>
    <scope>NUCLEOTIDE SEQUENCE</scope>
    <source>
        <strain evidence="7">1262</strain>
    </source>
</reference>
<dbReference type="PANTHER" id="PTHR42973">
    <property type="entry name" value="BINDING OXIDOREDUCTASE, PUTATIVE (AFU_ORTHOLOGUE AFUA_1G17690)-RELATED"/>
    <property type="match status" value="1"/>
</dbReference>
<dbReference type="Gene3D" id="3.30.465.10">
    <property type="match status" value="1"/>
</dbReference>
<dbReference type="PROSITE" id="PS51387">
    <property type="entry name" value="FAD_PCMH"/>
    <property type="match status" value="1"/>
</dbReference>
<dbReference type="InterPro" id="IPR016164">
    <property type="entry name" value="FAD-linked_Oxase-like_C"/>
</dbReference>
<keyword evidence="3" id="KW-0274">FAD</keyword>
<protein>
    <submittedName>
        <fullName evidence="7">FAD/FMN-containing dehydrogenase</fullName>
    </submittedName>
</protein>
<dbReference type="Pfam" id="PF01565">
    <property type="entry name" value="FAD_binding_4"/>
    <property type="match status" value="1"/>
</dbReference>
<dbReference type="Proteomes" id="UP000749293">
    <property type="component" value="Unassembled WGS sequence"/>
</dbReference>
<proteinExistence type="inferred from homology"/>
<dbReference type="InterPro" id="IPR006094">
    <property type="entry name" value="Oxid_FAD_bind_N"/>
</dbReference>
<dbReference type="SUPFAM" id="SSF55103">
    <property type="entry name" value="FAD-linked oxidases, C-terminal domain"/>
    <property type="match status" value="1"/>
</dbReference>
<dbReference type="RefSeq" id="XP_035318249.1">
    <property type="nucleotide sequence ID" value="XM_035466480.1"/>
</dbReference>
<dbReference type="SUPFAM" id="SSF56176">
    <property type="entry name" value="FAD-binding/transporter-associated domain-like"/>
    <property type="match status" value="1"/>
</dbReference>
<evidence type="ECO:0000256" key="2">
    <source>
        <dbReference type="ARBA" id="ARBA00022630"/>
    </source>
</evidence>
<evidence type="ECO:0000256" key="4">
    <source>
        <dbReference type="ARBA" id="ARBA00023002"/>
    </source>
</evidence>
<keyword evidence="8" id="KW-1185">Reference proteome</keyword>
<evidence type="ECO:0000256" key="3">
    <source>
        <dbReference type="ARBA" id="ARBA00022827"/>
    </source>
</evidence>
<dbReference type="GO" id="GO:0016491">
    <property type="term" value="F:oxidoreductase activity"/>
    <property type="evidence" value="ECO:0007669"/>
    <property type="project" value="UniProtKB-KW"/>
</dbReference>
<gene>
    <name evidence="7" type="ORF">GMORB2_4506</name>
</gene>